<dbReference type="CDD" id="cd08296">
    <property type="entry name" value="CAD_like"/>
    <property type="match status" value="1"/>
</dbReference>
<evidence type="ECO:0000256" key="5">
    <source>
        <dbReference type="ARBA" id="ARBA00022833"/>
    </source>
</evidence>
<dbReference type="InterPro" id="IPR002328">
    <property type="entry name" value="ADH_Zn_CS"/>
</dbReference>
<gene>
    <name evidence="10" type="ORF">A9K55_007151</name>
</gene>
<dbReference type="Pfam" id="PF00107">
    <property type="entry name" value="ADH_zinc_N"/>
    <property type="match status" value="1"/>
</dbReference>
<dbReference type="VEuPathDB" id="FungiDB:A9K55_007151"/>
<evidence type="ECO:0000256" key="1">
    <source>
        <dbReference type="ARBA" id="ARBA00001947"/>
    </source>
</evidence>
<comment type="cofactor">
    <cofactor evidence="1 8">
        <name>Zn(2+)</name>
        <dbReference type="ChEBI" id="CHEBI:29105"/>
    </cofactor>
</comment>
<reference evidence="10 11" key="1">
    <citation type="journal article" date="2017" name="BMC Genomics">
        <title>Chromosome level assembly and secondary metabolite potential of the parasitic fungus Cordyceps militaris.</title>
        <authorList>
            <person name="Kramer G.J."/>
            <person name="Nodwell J.R."/>
        </authorList>
    </citation>
    <scope>NUCLEOTIDE SEQUENCE [LARGE SCALE GENOMIC DNA]</scope>
    <source>
        <strain evidence="10 11">ATCC 34164</strain>
    </source>
</reference>
<keyword evidence="6" id="KW-0560">Oxidoreductase</keyword>
<dbReference type="GO" id="GO:0008270">
    <property type="term" value="F:zinc ion binding"/>
    <property type="evidence" value="ECO:0007669"/>
    <property type="project" value="InterPro"/>
</dbReference>
<sequence>MASLPSSFKAVVIEKANGPFKIAERPLKAPAAGEVLVKVLACGVCFSDVAIASGEMGSVFPRVPGHEIVGDIVQVGDGVKHLTVGQRVGGPWHGGHDGTCRACQRAQFQMCDNELVNGYSKDGGFAEYVLLRAEATVRVPADMDPAEVAPLLCAGVTVFNGIRKLRVEQGALVAVQGLGGLGHLAVQYAAKMGYEVAVLSSGDDKADFAKQLGAHHYINAKTQDATEELKKLGGASIIVQTAPNPKIVGPLVAALAPEGKLLSLAPVGAVEFDTVPLVLKGASVQGWPSGHALDCEEAIRFASTHGVKCMIEKYPFADVQKAVDSLIAGKPRFRNVLVMQ</sequence>
<dbReference type="AlphaFoldDB" id="A0A2H4SHM0"/>
<dbReference type="Gene3D" id="3.90.180.10">
    <property type="entry name" value="Medium-chain alcohol dehydrogenases, catalytic domain"/>
    <property type="match status" value="1"/>
</dbReference>
<dbReference type="InterPro" id="IPR013154">
    <property type="entry name" value="ADH-like_N"/>
</dbReference>
<dbReference type="Pfam" id="PF08240">
    <property type="entry name" value="ADH_N"/>
    <property type="match status" value="1"/>
</dbReference>
<dbReference type="GO" id="GO:0005737">
    <property type="term" value="C:cytoplasm"/>
    <property type="evidence" value="ECO:0007669"/>
    <property type="project" value="TreeGrafter"/>
</dbReference>
<dbReference type="InterPro" id="IPR036291">
    <property type="entry name" value="NAD(P)-bd_dom_sf"/>
</dbReference>
<dbReference type="PROSITE" id="PS00059">
    <property type="entry name" value="ADH_ZINC"/>
    <property type="match status" value="1"/>
</dbReference>
<proteinExistence type="inferred from homology"/>
<dbReference type="Gene3D" id="3.40.50.720">
    <property type="entry name" value="NAD(P)-binding Rossmann-like Domain"/>
    <property type="match status" value="1"/>
</dbReference>
<keyword evidence="5 8" id="KW-0862">Zinc</keyword>
<dbReference type="PANTHER" id="PTHR42940:SF7">
    <property type="entry name" value="ALCOHOL DEHYDROGENASE-LIKE N-TERMINAL DOMAIN-CONTAINING PROTEIN"/>
    <property type="match status" value="1"/>
</dbReference>
<evidence type="ECO:0000256" key="6">
    <source>
        <dbReference type="ARBA" id="ARBA00023002"/>
    </source>
</evidence>
<dbReference type="SUPFAM" id="SSF50129">
    <property type="entry name" value="GroES-like"/>
    <property type="match status" value="1"/>
</dbReference>
<comment type="similarity">
    <text evidence="3 8">Belongs to the zinc-containing alcohol dehydrogenase family.</text>
</comment>
<comment type="pathway">
    <text evidence="2">Secondary metabolite biosynthesis.</text>
</comment>
<dbReference type="OrthoDB" id="256333at2759"/>
<dbReference type="SMART" id="SM00829">
    <property type="entry name" value="PKS_ER"/>
    <property type="match status" value="1"/>
</dbReference>
<dbReference type="VEuPathDB" id="FungiDB:CCM_07863"/>
<evidence type="ECO:0000256" key="4">
    <source>
        <dbReference type="ARBA" id="ARBA00022723"/>
    </source>
</evidence>
<dbReference type="PANTHER" id="PTHR42940">
    <property type="entry name" value="ALCOHOL DEHYDROGENASE 1-RELATED"/>
    <property type="match status" value="1"/>
</dbReference>
<name>A0A2H4SHM0_CORMI</name>
<evidence type="ECO:0000256" key="7">
    <source>
        <dbReference type="ARBA" id="ARBA00023027"/>
    </source>
</evidence>
<evidence type="ECO:0000259" key="9">
    <source>
        <dbReference type="SMART" id="SM00829"/>
    </source>
</evidence>
<dbReference type="GO" id="GO:0004022">
    <property type="term" value="F:alcohol dehydrogenase (NAD+) activity"/>
    <property type="evidence" value="ECO:0007669"/>
    <property type="project" value="TreeGrafter"/>
</dbReference>
<evidence type="ECO:0000256" key="3">
    <source>
        <dbReference type="ARBA" id="ARBA00008072"/>
    </source>
</evidence>
<dbReference type="InterPro" id="IPR020843">
    <property type="entry name" value="ER"/>
</dbReference>
<evidence type="ECO:0000313" key="11">
    <source>
        <dbReference type="Proteomes" id="UP000323067"/>
    </source>
</evidence>
<feature type="domain" description="Enoyl reductase (ER)" evidence="9">
    <location>
        <begin position="18"/>
        <end position="337"/>
    </location>
</feature>
<dbReference type="SUPFAM" id="SSF51735">
    <property type="entry name" value="NAD(P)-binding Rossmann-fold domains"/>
    <property type="match status" value="1"/>
</dbReference>
<evidence type="ECO:0000256" key="8">
    <source>
        <dbReference type="RuleBase" id="RU361277"/>
    </source>
</evidence>
<dbReference type="InterPro" id="IPR013149">
    <property type="entry name" value="ADH-like_C"/>
</dbReference>
<dbReference type="Proteomes" id="UP000323067">
    <property type="component" value="Chromosome vii"/>
</dbReference>
<organism evidence="10 11">
    <name type="scientific">Cordyceps militaris</name>
    <name type="common">Caterpillar fungus</name>
    <name type="synonym">Clavaria militaris</name>
    <dbReference type="NCBI Taxonomy" id="73501"/>
    <lineage>
        <taxon>Eukaryota</taxon>
        <taxon>Fungi</taxon>
        <taxon>Dikarya</taxon>
        <taxon>Ascomycota</taxon>
        <taxon>Pezizomycotina</taxon>
        <taxon>Sordariomycetes</taxon>
        <taxon>Hypocreomycetidae</taxon>
        <taxon>Hypocreales</taxon>
        <taxon>Cordycipitaceae</taxon>
        <taxon>Cordyceps</taxon>
    </lineage>
</organism>
<evidence type="ECO:0000256" key="2">
    <source>
        <dbReference type="ARBA" id="ARBA00005179"/>
    </source>
</evidence>
<dbReference type="EMBL" id="CP023324">
    <property type="protein sequence ID" value="ATY62597.1"/>
    <property type="molecule type" value="Genomic_DNA"/>
</dbReference>
<accession>A0A2H4SHM0</accession>
<keyword evidence="7" id="KW-0520">NAD</keyword>
<evidence type="ECO:0000313" key="10">
    <source>
        <dbReference type="EMBL" id="ATY62597.1"/>
    </source>
</evidence>
<dbReference type="FunFam" id="3.40.50.720:FF:000039">
    <property type="entry name" value="Alcohol dehydrogenase AdhP"/>
    <property type="match status" value="1"/>
</dbReference>
<dbReference type="InterPro" id="IPR011032">
    <property type="entry name" value="GroES-like_sf"/>
</dbReference>
<keyword evidence="4 8" id="KW-0479">Metal-binding</keyword>
<protein>
    <submittedName>
        <fullName evidence="10">Alcohol dehydrogenase</fullName>
    </submittedName>
</protein>